<comment type="caution">
    <text evidence="1">The sequence shown here is derived from an EMBL/GenBank/DDBJ whole genome shotgun (WGS) entry which is preliminary data.</text>
</comment>
<dbReference type="EMBL" id="SGUG01000004">
    <property type="protein sequence ID" value="MDG0861484.1"/>
    <property type="molecule type" value="Genomic_DNA"/>
</dbReference>
<gene>
    <name evidence="1" type="ORF">EXJ73_03215</name>
</gene>
<evidence type="ECO:0000313" key="1">
    <source>
        <dbReference type="EMBL" id="MDG0861484.1"/>
    </source>
</evidence>
<keyword evidence="2" id="KW-1185">Reference proteome</keyword>
<dbReference type="Proteomes" id="UP001152766">
    <property type="component" value="Unassembled WGS sequence"/>
</dbReference>
<name>A0A9X4LE76_9BURK</name>
<accession>A0A9X4LE76</accession>
<protein>
    <submittedName>
        <fullName evidence="1">Uncharacterized protein</fullName>
    </submittedName>
</protein>
<organism evidence="1 2">
    <name type="scientific">Pelomonas aquatica</name>
    <dbReference type="NCBI Taxonomy" id="431058"/>
    <lineage>
        <taxon>Bacteria</taxon>
        <taxon>Pseudomonadati</taxon>
        <taxon>Pseudomonadota</taxon>
        <taxon>Betaproteobacteria</taxon>
        <taxon>Burkholderiales</taxon>
        <taxon>Sphaerotilaceae</taxon>
        <taxon>Roseateles</taxon>
    </lineage>
</organism>
<proteinExistence type="predicted"/>
<dbReference type="RefSeq" id="WP_268149447.1">
    <property type="nucleotide sequence ID" value="NZ_JAPPUW010000006.1"/>
</dbReference>
<reference evidence="1" key="1">
    <citation type="submission" date="2019-02" db="EMBL/GenBank/DDBJ databases">
        <title>Draft genome of the type strain Pelomonas aquatica CCUG 52575T.</title>
        <authorList>
            <person name="Gomila M."/>
            <person name="Lalucat J."/>
        </authorList>
    </citation>
    <scope>NUCLEOTIDE SEQUENCE</scope>
    <source>
        <strain evidence="1">CCUG 52575</strain>
    </source>
</reference>
<evidence type="ECO:0000313" key="2">
    <source>
        <dbReference type="Proteomes" id="UP001152766"/>
    </source>
</evidence>
<sequence length="73" mass="8171">MSALFVSPYVTLFPSTRPSGTWFVGVVSALQGPRALRVEHECLPLRDTELEAHLDACDDAEKLLRMWGDRAQL</sequence>
<dbReference type="AlphaFoldDB" id="A0A9X4LE76"/>